<protein>
    <submittedName>
        <fullName evidence="6">DNA-binding transcriptional regulator, MerR family</fullName>
    </submittedName>
</protein>
<dbReference type="SUPFAM" id="SSF46955">
    <property type="entry name" value="Putative DNA-binding domain"/>
    <property type="match status" value="1"/>
</dbReference>
<dbReference type="InterPro" id="IPR047057">
    <property type="entry name" value="MerR_fam"/>
</dbReference>
<dbReference type="AlphaFoldDB" id="A0A1I5ECW6"/>
<dbReference type="Pfam" id="PF13411">
    <property type="entry name" value="MerR_1"/>
    <property type="match status" value="1"/>
</dbReference>
<evidence type="ECO:0000256" key="1">
    <source>
        <dbReference type="ARBA" id="ARBA00022491"/>
    </source>
</evidence>
<dbReference type="PANTHER" id="PTHR30204">
    <property type="entry name" value="REDOX-CYCLING DRUG-SENSING TRANSCRIPTIONAL ACTIVATOR SOXR"/>
    <property type="match status" value="1"/>
</dbReference>
<dbReference type="InterPro" id="IPR000551">
    <property type="entry name" value="MerR-type_HTH_dom"/>
</dbReference>
<dbReference type="GO" id="GO:0003677">
    <property type="term" value="F:DNA binding"/>
    <property type="evidence" value="ECO:0007669"/>
    <property type="project" value="UniProtKB-KW"/>
</dbReference>
<dbReference type="PROSITE" id="PS50937">
    <property type="entry name" value="HTH_MERR_2"/>
    <property type="match status" value="1"/>
</dbReference>
<dbReference type="EMBL" id="FOVK01000015">
    <property type="protein sequence ID" value="SFO09352.1"/>
    <property type="molecule type" value="Genomic_DNA"/>
</dbReference>
<dbReference type="RefSeq" id="WP_074912880.1">
    <property type="nucleotide sequence ID" value="NZ_FOVK01000015.1"/>
</dbReference>
<accession>A0A1I5ECW6</accession>
<proteinExistence type="predicted"/>
<evidence type="ECO:0000259" key="5">
    <source>
        <dbReference type="PROSITE" id="PS50937"/>
    </source>
</evidence>
<dbReference type="OrthoDB" id="9773308at2"/>
<dbReference type="Proteomes" id="UP000181899">
    <property type="component" value="Unassembled WGS sequence"/>
</dbReference>
<dbReference type="Gene3D" id="1.10.1660.10">
    <property type="match status" value="1"/>
</dbReference>
<keyword evidence="3 6" id="KW-0238">DNA-binding</keyword>
<dbReference type="GO" id="GO:0003700">
    <property type="term" value="F:DNA-binding transcription factor activity"/>
    <property type="evidence" value="ECO:0007669"/>
    <property type="project" value="InterPro"/>
</dbReference>
<reference evidence="6 7" key="1">
    <citation type="submission" date="2016-10" db="EMBL/GenBank/DDBJ databases">
        <authorList>
            <person name="de Groot N.N."/>
        </authorList>
    </citation>
    <scope>NUCLEOTIDE SEQUENCE [LARGE SCALE GENOMIC DNA]</scope>
    <source>
        <strain evidence="6 7">ML2</strain>
    </source>
</reference>
<dbReference type="SMART" id="SM00422">
    <property type="entry name" value="HTH_MERR"/>
    <property type="match status" value="1"/>
</dbReference>
<sequence length="266" mass="31506">MKKYKIGEFSRFMGVSLKTLKHYEKYEIVVPEVDDDSNYRYYSYMHGGRMLRSRCFTQLGFTVKETSEIMTQKSCESIVEVLDSKEEEHQREMLLLRLKIQRLKEIRKKYLLIRDHANGYSIENRKAYYFLKHVHDDEFIPGTVWNTAEMLMELQPHVLQLAYHYKEELDKCSAKNNLGLGISKETAEQLMRIIPETMVLLEEQKCFLYYYSAPYQEGTKDIILKDAMALMQKEGWTLAGDVVEGGYDQYIDGKRIYQCLIWIPIH</sequence>
<evidence type="ECO:0000256" key="2">
    <source>
        <dbReference type="ARBA" id="ARBA00023015"/>
    </source>
</evidence>
<keyword evidence="1" id="KW-0678">Repressor</keyword>
<evidence type="ECO:0000313" key="7">
    <source>
        <dbReference type="Proteomes" id="UP000181899"/>
    </source>
</evidence>
<dbReference type="InterPro" id="IPR009061">
    <property type="entry name" value="DNA-bd_dom_put_sf"/>
</dbReference>
<keyword evidence="4" id="KW-0804">Transcription</keyword>
<keyword evidence="2" id="KW-0805">Transcription regulation</keyword>
<dbReference type="PANTHER" id="PTHR30204:SF69">
    <property type="entry name" value="MERR-FAMILY TRANSCRIPTIONAL REGULATOR"/>
    <property type="match status" value="1"/>
</dbReference>
<organism evidence="6 7">
    <name type="scientific">Proteiniclasticum ruminis</name>
    <dbReference type="NCBI Taxonomy" id="398199"/>
    <lineage>
        <taxon>Bacteria</taxon>
        <taxon>Bacillati</taxon>
        <taxon>Bacillota</taxon>
        <taxon>Clostridia</taxon>
        <taxon>Eubacteriales</taxon>
        <taxon>Clostridiaceae</taxon>
        <taxon>Proteiniclasticum</taxon>
    </lineage>
</organism>
<name>A0A1I5ECW6_9CLOT</name>
<evidence type="ECO:0000256" key="4">
    <source>
        <dbReference type="ARBA" id="ARBA00023163"/>
    </source>
</evidence>
<gene>
    <name evidence="6" type="ORF">SAMN04488695_11543</name>
</gene>
<feature type="domain" description="HTH merR-type" evidence="5">
    <location>
        <begin position="3"/>
        <end position="72"/>
    </location>
</feature>
<evidence type="ECO:0000313" key="6">
    <source>
        <dbReference type="EMBL" id="SFO09352.1"/>
    </source>
</evidence>
<evidence type="ECO:0000256" key="3">
    <source>
        <dbReference type="ARBA" id="ARBA00023125"/>
    </source>
</evidence>
<keyword evidence="7" id="KW-1185">Reference proteome</keyword>